<dbReference type="InterPro" id="IPR036056">
    <property type="entry name" value="Fibrinogen-like_C"/>
</dbReference>
<accession>A0AAD9IR18</accession>
<dbReference type="SUPFAM" id="SSF56496">
    <property type="entry name" value="Fibrinogen C-terminal domain-like"/>
    <property type="match status" value="1"/>
</dbReference>
<protein>
    <submittedName>
        <fullName evidence="1">Uncharacterized protein</fullName>
    </submittedName>
</protein>
<gene>
    <name evidence="1" type="ORF">LSH36_1800g00000</name>
</gene>
<keyword evidence="2" id="KW-1185">Reference proteome</keyword>
<organism evidence="1 2">
    <name type="scientific">Paralvinella palmiformis</name>
    <dbReference type="NCBI Taxonomy" id="53620"/>
    <lineage>
        <taxon>Eukaryota</taxon>
        <taxon>Metazoa</taxon>
        <taxon>Spiralia</taxon>
        <taxon>Lophotrochozoa</taxon>
        <taxon>Annelida</taxon>
        <taxon>Polychaeta</taxon>
        <taxon>Sedentaria</taxon>
        <taxon>Canalipalpata</taxon>
        <taxon>Terebellida</taxon>
        <taxon>Terebelliformia</taxon>
        <taxon>Alvinellidae</taxon>
        <taxon>Paralvinella</taxon>
    </lineage>
</organism>
<sequence length="97" mass="11419">SECIFNKSVDAKFRRFSIEPEFDNYRLHVKDYDDNSTTGHLAKKAKAPWLYSCNRFLILTGQYGESKKQHHIRNICQVIYSLGFKSLYQVCRHDDPS</sequence>
<dbReference type="EMBL" id="JAODUP010001797">
    <property type="protein sequence ID" value="KAK2139422.1"/>
    <property type="molecule type" value="Genomic_DNA"/>
</dbReference>
<evidence type="ECO:0000313" key="1">
    <source>
        <dbReference type="EMBL" id="KAK2139422.1"/>
    </source>
</evidence>
<evidence type="ECO:0000313" key="2">
    <source>
        <dbReference type="Proteomes" id="UP001208570"/>
    </source>
</evidence>
<reference evidence="1" key="1">
    <citation type="journal article" date="2023" name="Mol. Biol. Evol.">
        <title>Third-Generation Sequencing Reveals the Adaptive Role of the Epigenome in Three Deep-Sea Polychaetes.</title>
        <authorList>
            <person name="Perez M."/>
            <person name="Aroh O."/>
            <person name="Sun Y."/>
            <person name="Lan Y."/>
            <person name="Juniper S.K."/>
            <person name="Young C.R."/>
            <person name="Angers B."/>
            <person name="Qian P.Y."/>
        </authorList>
    </citation>
    <scope>NUCLEOTIDE SEQUENCE</scope>
    <source>
        <strain evidence="1">P08H-3</strain>
    </source>
</reference>
<dbReference type="Proteomes" id="UP001208570">
    <property type="component" value="Unassembled WGS sequence"/>
</dbReference>
<feature type="non-terminal residue" evidence="1">
    <location>
        <position position="1"/>
    </location>
</feature>
<dbReference type="AlphaFoldDB" id="A0AAD9IR18"/>
<name>A0AAD9IR18_9ANNE</name>
<proteinExistence type="predicted"/>
<comment type="caution">
    <text evidence="1">The sequence shown here is derived from an EMBL/GenBank/DDBJ whole genome shotgun (WGS) entry which is preliminary data.</text>
</comment>